<name>A0ACA9MC35_9GLOM</name>
<keyword evidence="2" id="KW-1185">Reference proteome</keyword>
<accession>A0ACA9MC35</accession>
<dbReference type="Proteomes" id="UP000789702">
    <property type="component" value="Unassembled WGS sequence"/>
</dbReference>
<feature type="non-terminal residue" evidence="1">
    <location>
        <position position="108"/>
    </location>
</feature>
<sequence>MIHNRNKKIKIPTKYCKLANIKEEIKGKTNSKQINNKTKKEKYTSEKEFESESENNIEGECDSTEVEAIYLSEEKEIKDFNLEPVTDSQEVQFRTMMTKYKSTFMDES</sequence>
<gene>
    <name evidence="1" type="ORF">DHETER_LOCUS6552</name>
</gene>
<evidence type="ECO:0000313" key="1">
    <source>
        <dbReference type="EMBL" id="CAG8583049.1"/>
    </source>
</evidence>
<organism evidence="1 2">
    <name type="scientific">Dentiscutata heterogama</name>
    <dbReference type="NCBI Taxonomy" id="1316150"/>
    <lineage>
        <taxon>Eukaryota</taxon>
        <taxon>Fungi</taxon>
        <taxon>Fungi incertae sedis</taxon>
        <taxon>Mucoromycota</taxon>
        <taxon>Glomeromycotina</taxon>
        <taxon>Glomeromycetes</taxon>
        <taxon>Diversisporales</taxon>
        <taxon>Gigasporaceae</taxon>
        <taxon>Dentiscutata</taxon>
    </lineage>
</organism>
<evidence type="ECO:0000313" key="2">
    <source>
        <dbReference type="Proteomes" id="UP000789702"/>
    </source>
</evidence>
<reference evidence="1" key="1">
    <citation type="submission" date="2021-06" db="EMBL/GenBank/DDBJ databases">
        <authorList>
            <person name="Kallberg Y."/>
            <person name="Tangrot J."/>
            <person name="Rosling A."/>
        </authorList>
    </citation>
    <scope>NUCLEOTIDE SEQUENCE</scope>
    <source>
        <strain evidence="1">IL203A</strain>
    </source>
</reference>
<proteinExistence type="predicted"/>
<comment type="caution">
    <text evidence="1">The sequence shown here is derived from an EMBL/GenBank/DDBJ whole genome shotgun (WGS) entry which is preliminary data.</text>
</comment>
<dbReference type="EMBL" id="CAJVPU010008358">
    <property type="protein sequence ID" value="CAG8583049.1"/>
    <property type="molecule type" value="Genomic_DNA"/>
</dbReference>
<protein>
    <submittedName>
        <fullName evidence="1">10642_t:CDS:1</fullName>
    </submittedName>
</protein>